<gene>
    <name evidence="2" type="ORF">GJ689_21135</name>
</gene>
<feature type="region of interest" description="Disordered" evidence="1">
    <location>
        <begin position="133"/>
        <end position="154"/>
    </location>
</feature>
<dbReference type="AlphaFoldDB" id="A0A327KFR4"/>
<dbReference type="Proteomes" id="UP000438991">
    <property type="component" value="Unassembled WGS sequence"/>
</dbReference>
<reference evidence="2 3" key="1">
    <citation type="submission" date="2019-11" db="EMBL/GenBank/DDBJ databases">
        <title>Whole-genome sequence of Rhodoplanes serenus DSM 18633, type strain.</title>
        <authorList>
            <person name="Kyndt J.A."/>
            <person name="Meyer T.E."/>
        </authorList>
    </citation>
    <scope>NUCLEOTIDE SEQUENCE [LARGE SCALE GENOMIC DNA]</scope>
    <source>
        <strain evidence="2 3">DSM 18633</strain>
    </source>
</reference>
<dbReference type="EMBL" id="WNKV01000019">
    <property type="protein sequence ID" value="MTW18709.1"/>
    <property type="molecule type" value="Genomic_DNA"/>
</dbReference>
<proteinExistence type="predicted"/>
<protein>
    <recommendedName>
        <fullName evidence="4">Flagellar basal-body protein FlbY</fullName>
    </recommendedName>
</protein>
<evidence type="ECO:0000256" key="1">
    <source>
        <dbReference type="SAM" id="MobiDB-lite"/>
    </source>
</evidence>
<organism evidence="2 3">
    <name type="scientific">Rhodoplanes serenus</name>
    <dbReference type="NCBI Taxonomy" id="200615"/>
    <lineage>
        <taxon>Bacteria</taxon>
        <taxon>Pseudomonadati</taxon>
        <taxon>Pseudomonadota</taxon>
        <taxon>Alphaproteobacteria</taxon>
        <taxon>Hyphomicrobiales</taxon>
        <taxon>Nitrobacteraceae</taxon>
        <taxon>Rhodoplanes</taxon>
    </lineage>
</organism>
<accession>A0A327KFR4</accession>
<comment type="caution">
    <text evidence="2">The sequence shown here is derived from an EMBL/GenBank/DDBJ whole genome shotgun (WGS) entry which is preliminary data.</text>
</comment>
<evidence type="ECO:0000313" key="2">
    <source>
        <dbReference type="EMBL" id="MTW18709.1"/>
    </source>
</evidence>
<name>A0A327KFR4_9BRAD</name>
<evidence type="ECO:0000313" key="3">
    <source>
        <dbReference type="Proteomes" id="UP000438991"/>
    </source>
</evidence>
<dbReference type="RefSeq" id="WP_111383706.1">
    <property type="nucleotide sequence ID" value="NZ_NPEW01000012.1"/>
</dbReference>
<evidence type="ECO:0008006" key="4">
    <source>
        <dbReference type="Google" id="ProtNLM"/>
    </source>
</evidence>
<feature type="compositionally biased region" description="Polar residues" evidence="1">
    <location>
        <begin position="133"/>
        <end position="148"/>
    </location>
</feature>
<sequence length="162" mass="17451">MTFSAPAQETPLRPIASADEARDVIRMLDETVTALSAVIEEESRLVRAGRLSEVARLAPRKTDFARAYLTDSQRLRDALPRLRGALGRDIEGAKARHAAFQTQLQANLTALATAHAVSEGIVRGVADEVARTTAPQTYGASGRTSTADPRQAARPLAVYRSL</sequence>